<keyword evidence="10" id="KW-0961">Cell wall biogenesis/degradation</keyword>
<keyword evidence="11" id="KW-0624">Polysaccharide degradation</keyword>
<dbReference type="GO" id="GO:0005576">
    <property type="term" value="C:extracellular region"/>
    <property type="evidence" value="ECO:0007669"/>
    <property type="project" value="TreeGrafter"/>
</dbReference>
<sequence length="381" mass="43039">MLPLGLASVFLAFLIFHESESLDSSDLDLGDAEGDLEVPELRDSICYPSPTHSLNLPGTTFSLTQASRDWWCPQQKEFSWLGFSYDVSDCPSRDEMTSTFGWMRRAKRARYVRLYGGCDNANFDNDVIEAAAQSGVGIYALIWFGFDNDDKWKGRKERLLQAIKDNPKAPYVIRAVTCGSEPLFDQVLPVEGLVAQIQDLKQQLSPFGIQVTLSEVRISSIRTCARNAFGICTEQTKTLTQMPAGYQAHNDTPEIFEAVDFVSLHSFGFFEQNATTADNAQISTRRDVRYGLEHGRGKKVVITQTGWPSNTDVWKANSPNAIASIEQETLYFQMLDRQCRFFKTNRISWFSHVYNDATLPGWGIMYGNGTEKINFNPRIYC</sequence>
<keyword evidence="7" id="KW-0472">Membrane</keyword>
<evidence type="ECO:0000256" key="10">
    <source>
        <dbReference type="ARBA" id="ARBA00023316"/>
    </source>
</evidence>
<keyword evidence="6" id="KW-0378">Hydrolase</keyword>
<name>A0A2S4UXV3_9BASI</name>
<evidence type="ECO:0000256" key="2">
    <source>
        <dbReference type="ARBA" id="ARBA00004401"/>
    </source>
</evidence>
<comment type="subcellular location">
    <subcellularLocation>
        <location evidence="2">Cell membrane</location>
        <topology evidence="2">Single-pass type II membrane protein</topology>
    </subcellularLocation>
</comment>
<dbReference type="AlphaFoldDB" id="A0A2S4UXV3"/>
<accession>A0A2S4UXV3</accession>
<dbReference type="GO" id="GO:0042973">
    <property type="term" value="F:glucan endo-1,3-beta-D-glucosidase activity"/>
    <property type="evidence" value="ECO:0007669"/>
    <property type="project" value="UniProtKB-EC"/>
</dbReference>
<evidence type="ECO:0000256" key="6">
    <source>
        <dbReference type="ARBA" id="ARBA00022801"/>
    </source>
</evidence>
<dbReference type="EC" id="3.2.1.39" evidence="4"/>
<evidence type="ECO:0000256" key="11">
    <source>
        <dbReference type="ARBA" id="ARBA00023326"/>
    </source>
</evidence>
<dbReference type="EMBL" id="PKSL01000148">
    <property type="protein sequence ID" value="POW02097.1"/>
    <property type="molecule type" value="Genomic_DNA"/>
</dbReference>
<reference evidence="16" key="1">
    <citation type="submission" date="2017-12" db="EMBL/GenBank/DDBJ databases">
        <title>Gene loss provides genomic basis for host adaptation in cereal stripe rust fungi.</title>
        <authorList>
            <person name="Xia C."/>
        </authorList>
    </citation>
    <scope>NUCLEOTIDE SEQUENCE [LARGE SCALE GENOMIC DNA]</scope>
    <source>
        <strain evidence="16">93-210</strain>
    </source>
</reference>
<evidence type="ECO:0000256" key="12">
    <source>
        <dbReference type="ARBA" id="ARBA00037649"/>
    </source>
</evidence>
<dbReference type="PANTHER" id="PTHR16631:SF17">
    <property type="entry name" value="GLUCAN ENDO-1,3-BETA-GLUCOSIDASE BTGC"/>
    <property type="match status" value="1"/>
</dbReference>
<dbReference type="GO" id="GO:0000272">
    <property type="term" value="P:polysaccharide catabolic process"/>
    <property type="evidence" value="ECO:0007669"/>
    <property type="project" value="UniProtKB-KW"/>
</dbReference>
<dbReference type="VEuPathDB" id="FungiDB:PSTT_12037"/>
<evidence type="ECO:0000256" key="15">
    <source>
        <dbReference type="SAM" id="SignalP"/>
    </source>
</evidence>
<evidence type="ECO:0000256" key="1">
    <source>
        <dbReference type="ARBA" id="ARBA00000382"/>
    </source>
</evidence>
<gene>
    <name evidence="16" type="ORF">PSTT_12037</name>
</gene>
<dbReference type="GO" id="GO:0009986">
    <property type="term" value="C:cell surface"/>
    <property type="evidence" value="ECO:0007669"/>
    <property type="project" value="TreeGrafter"/>
</dbReference>
<evidence type="ECO:0000256" key="7">
    <source>
        <dbReference type="ARBA" id="ARBA00023136"/>
    </source>
</evidence>
<evidence type="ECO:0000313" key="16">
    <source>
        <dbReference type="EMBL" id="POW02097.1"/>
    </source>
</evidence>
<keyword evidence="15" id="KW-0732">Signal</keyword>
<keyword evidence="9" id="KW-0119">Carbohydrate metabolism</keyword>
<evidence type="ECO:0000256" key="3">
    <source>
        <dbReference type="ARBA" id="ARBA00008773"/>
    </source>
</evidence>
<comment type="function">
    <text evidence="12">Glucanases play a role in cell expansion during growth, in cell-cell fusion during mating, and in spore release during sporulation. This enzyme may be involved in beta-glucan degradation. Active on laminarin and lichenan.</text>
</comment>
<dbReference type="GO" id="GO:0009277">
    <property type="term" value="C:fungal-type cell wall"/>
    <property type="evidence" value="ECO:0007669"/>
    <property type="project" value="TreeGrafter"/>
</dbReference>
<dbReference type="Gene3D" id="3.20.20.80">
    <property type="entry name" value="Glycosidases"/>
    <property type="match status" value="1"/>
</dbReference>
<evidence type="ECO:0000256" key="13">
    <source>
        <dbReference type="ARBA" id="ARBA00042373"/>
    </source>
</evidence>
<dbReference type="InterPro" id="IPR017853">
    <property type="entry name" value="GH"/>
</dbReference>
<keyword evidence="8" id="KW-0325">Glycoprotein</keyword>
<comment type="catalytic activity">
    <reaction evidence="1">
        <text>Hydrolysis of (1-&gt;3)-beta-D-glucosidic linkages in (1-&gt;3)-beta-D-glucans.</text>
        <dbReference type="EC" id="3.2.1.39"/>
    </reaction>
</comment>
<dbReference type="SUPFAM" id="SSF51445">
    <property type="entry name" value="(Trans)glycosidases"/>
    <property type="match status" value="1"/>
</dbReference>
<evidence type="ECO:0000256" key="5">
    <source>
        <dbReference type="ARBA" id="ARBA00022475"/>
    </source>
</evidence>
<feature type="signal peptide" evidence="15">
    <location>
        <begin position="1"/>
        <end position="21"/>
    </location>
</feature>
<dbReference type="Proteomes" id="UP000239156">
    <property type="component" value="Unassembled WGS sequence"/>
</dbReference>
<dbReference type="InterPro" id="IPR050732">
    <property type="entry name" value="Beta-glucan_modifiers"/>
</dbReference>
<comment type="caution">
    <text evidence="16">The sequence shown here is derived from an EMBL/GenBank/DDBJ whole genome shotgun (WGS) entry which is preliminary data.</text>
</comment>
<organism evidence="16 17">
    <name type="scientific">Puccinia striiformis</name>
    <dbReference type="NCBI Taxonomy" id="27350"/>
    <lineage>
        <taxon>Eukaryota</taxon>
        <taxon>Fungi</taxon>
        <taxon>Dikarya</taxon>
        <taxon>Basidiomycota</taxon>
        <taxon>Pucciniomycotina</taxon>
        <taxon>Pucciniomycetes</taxon>
        <taxon>Pucciniales</taxon>
        <taxon>Pucciniaceae</taxon>
        <taxon>Puccinia</taxon>
    </lineage>
</organism>
<keyword evidence="5" id="KW-1003">Cell membrane</keyword>
<keyword evidence="17" id="KW-1185">Reference proteome</keyword>
<evidence type="ECO:0000313" key="17">
    <source>
        <dbReference type="Proteomes" id="UP000239156"/>
    </source>
</evidence>
<evidence type="ECO:0000256" key="9">
    <source>
        <dbReference type="ARBA" id="ARBA00023277"/>
    </source>
</evidence>
<dbReference type="PANTHER" id="PTHR16631">
    <property type="entry name" value="GLUCAN 1,3-BETA-GLUCOSIDASE"/>
    <property type="match status" value="1"/>
</dbReference>
<protein>
    <recommendedName>
        <fullName evidence="4">glucan endo-1,3-beta-D-glucosidase</fullName>
        <ecNumber evidence="4">3.2.1.39</ecNumber>
    </recommendedName>
    <alternativeName>
        <fullName evidence="14">Endo-1,3-beta-glucanase btgC</fullName>
    </alternativeName>
    <alternativeName>
        <fullName evidence="13">Laminarinase btgC</fullName>
    </alternativeName>
</protein>
<evidence type="ECO:0000256" key="4">
    <source>
        <dbReference type="ARBA" id="ARBA00012780"/>
    </source>
</evidence>
<evidence type="ECO:0000256" key="8">
    <source>
        <dbReference type="ARBA" id="ARBA00023180"/>
    </source>
</evidence>
<feature type="chain" id="PRO_5015399373" description="glucan endo-1,3-beta-D-glucosidase" evidence="15">
    <location>
        <begin position="22"/>
        <end position="381"/>
    </location>
</feature>
<proteinExistence type="inferred from homology"/>
<dbReference type="GO" id="GO:0005886">
    <property type="term" value="C:plasma membrane"/>
    <property type="evidence" value="ECO:0007669"/>
    <property type="project" value="UniProtKB-SubCell"/>
</dbReference>
<dbReference type="GO" id="GO:0071555">
    <property type="term" value="P:cell wall organization"/>
    <property type="evidence" value="ECO:0007669"/>
    <property type="project" value="UniProtKB-KW"/>
</dbReference>
<comment type="similarity">
    <text evidence="3">Belongs to the glycosyl hydrolase 17 family.</text>
</comment>
<evidence type="ECO:0000256" key="14">
    <source>
        <dbReference type="ARBA" id="ARBA00043078"/>
    </source>
</evidence>
<dbReference type="VEuPathDB" id="FungiDB:PSHT_00275"/>